<evidence type="ECO:0000313" key="2">
    <source>
        <dbReference type="EMBL" id="CAK9009541.1"/>
    </source>
</evidence>
<comment type="caution">
    <text evidence="2">The sequence shown here is derived from an EMBL/GenBank/DDBJ whole genome shotgun (WGS) entry which is preliminary data.</text>
</comment>
<feature type="region of interest" description="Disordered" evidence="1">
    <location>
        <begin position="121"/>
        <end position="148"/>
    </location>
</feature>
<reference evidence="2 3" key="1">
    <citation type="submission" date="2024-02" db="EMBL/GenBank/DDBJ databases">
        <authorList>
            <person name="Chen Y."/>
            <person name="Shah S."/>
            <person name="Dougan E. K."/>
            <person name="Thang M."/>
            <person name="Chan C."/>
        </authorList>
    </citation>
    <scope>NUCLEOTIDE SEQUENCE [LARGE SCALE GENOMIC DNA]</scope>
</reference>
<feature type="compositionally biased region" description="Basic residues" evidence="1">
    <location>
        <begin position="129"/>
        <end position="148"/>
    </location>
</feature>
<sequence length="148" mass="18077">MGELEALEAFACENWWIVERTEENDRFMNDMQTRFHYLRKRVAEEKEVRRERGHEMRQRAEERFSENKFEEMSSALFHQEPEVHKSLEEVRVRLAEELEMRSSSQESIVQEMMRIMRHFETSISESGKRQLKTKAHLQAMKRKLREEE</sequence>
<protein>
    <submittedName>
        <fullName evidence="2">Uncharacterized protein</fullName>
    </submittedName>
</protein>
<gene>
    <name evidence="2" type="ORF">CCMP2556_LOCUS9712</name>
</gene>
<dbReference type="EMBL" id="CAXAMN010004448">
    <property type="protein sequence ID" value="CAK9009541.1"/>
    <property type="molecule type" value="Genomic_DNA"/>
</dbReference>
<dbReference type="Proteomes" id="UP001642484">
    <property type="component" value="Unassembled WGS sequence"/>
</dbReference>
<proteinExistence type="predicted"/>
<accession>A0ABP0J5A8</accession>
<name>A0ABP0J5A8_9DINO</name>
<evidence type="ECO:0000256" key="1">
    <source>
        <dbReference type="SAM" id="MobiDB-lite"/>
    </source>
</evidence>
<keyword evidence="3" id="KW-1185">Reference proteome</keyword>
<organism evidence="2 3">
    <name type="scientific">Durusdinium trenchii</name>
    <dbReference type="NCBI Taxonomy" id="1381693"/>
    <lineage>
        <taxon>Eukaryota</taxon>
        <taxon>Sar</taxon>
        <taxon>Alveolata</taxon>
        <taxon>Dinophyceae</taxon>
        <taxon>Suessiales</taxon>
        <taxon>Symbiodiniaceae</taxon>
        <taxon>Durusdinium</taxon>
    </lineage>
</organism>
<evidence type="ECO:0000313" key="3">
    <source>
        <dbReference type="Proteomes" id="UP001642484"/>
    </source>
</evidence>